<keyword evidence="6" id="KW-0460">Magnesium</keyword>
<dbReference type="GO" id="GO:0009401">
    <property type="term" value="P:phosphoenolpyruvate-dependent sugar phosphotransferase system"/>
    <property type="evidence" value="ECO:0007669"/>
    <property type="project" value="UniProtKB-KW"/>
</dbReference>
<comment type="cofactor">
    <cofactor evidence="6">
        <name>Mg(2+)</name>
        <dbReference type="ChEBI" id="CHEBI:18420"/>
    </cofactor>
    <text evidence="6">Binds 1 Mg(2+) ion per trimer.</text>
</comment>
<dbReference type="GeneID" id="86062427"/>
<protein>
    <submittedName>
        <fullName evidence="8">PTS system cellobiose-specific IIA component</fullName>
    </submittedName>
</protein>
<dbReference type="Gene3D" id="1.20.58.80">
    <property type="entry name" value="Phosphotransferase system, lactose/cellobiose-type IIA subunit"/>
    <property type="match status" value="1"/>
</dbReference>
<dbReference type="SUPFAM" id="SSF46973">
    <property type="entry name" value="Enzyme IIa from lactose specific PTS, IIa-lac"/>
    <property type="match status" value="1"/>
</dbReference>
<name>A0A2V3Y226_9FIRM</name>
<dbReference type="InterPro" id="IPR003188">
    <property type="entry name" value="PTS_IIA_lac/cel"/>
</dbReference>
<keyword evidence="9" id="KW-1185">Reference proteome</keyword>
<dbReference type="PROSITE" id="PS51095">
    <property type="entry name" value="PTS_EIIA_TYPE_3"/>
    <property type="match status" value="1"/>
</dbReference>
<evidence type="ECO:0000313" key="9">
    <source>
        <dbReference type="Proteomes" id="UP000248057"/>
    </source>
</evidence>
<evidence type="ECO:0000256" key="2">
    <source>
        <dbReference type="ARBA" id="ARBA00022597"/>
    </source>
</evidence>
<keyword evidence="3" id="KW-0808">Transferase</keyword>
<evidence type="ECO:0000256" key="3">
    <source>
        <dbReference type="ARBA" id="ARBA00022679"/>
    </source>
</evidence>
<sequence length="111" mass="12615">MEDNKYLGAFEIIMNAGNSRAQSMKAVEAARQFDFEAAEEYLVQAELEMRKAHQGQTDIITQEAKGEPVDVNIILVHSQDHLTMAMMAQENAAEMIHLYRMISELKNNQTK</sequence>
<keyword evidence="6" id="KW-0479">Metal-binding</keyword>
<dbReference type="GO" id="GO:0016740">
    <property type="term" value="F:transferase activity"/>
    <property type="evidence" value="ECO:0007669"/>
    <property type="project" value="UniProtKB-KW"/>
</dbReference>
<dbReference type="PANTHER" id="PTHR34382:SF7">
    <property type="entry name" value="PTS SYSTEM N,N'-DIACETYLCHITOBIOSE-SPECIFIC EIIA COMPONENT"/>
    <property type="match status" value="1"/>
</dbReference>
<organism evidence="8 9">
    <name type="scientific">Hungatella effluvii</name>
    <dbReference type="NCBI Taxonomy" id="1096246"/>
    <lineage>
        <taxon>Bacteria</taxon>
        <taxon>Bacillati</taxon>
        <taxon>Bacillota</taxon>
        <taxon>Clostridia</taxon>
        <taxon>Lachnospirales</taxon>
        <taxon>Lachnospiraceae</taxon>
        <taxon>Hungatella</taxon>
    </lineage>
</organism>
<reference evidence="8 9" key="1">
    <citation type="submission" date="2018-05" db="EMBL/GenBank/DDBJ databases">
        <title>Genomic Encyclopedia of Type Strains, Phase IV (KMG-IV): sequencing the most valuable type-strain genomes for metagenomic binning, comparative biology and taxonomic classification.</title>
        <authorList>
            <person name="Goeker M."/>
        </authorList>
    </citation>
    <scope>NUCLEOTIDE SEQUENCE [LARGE SCALE GENOMIC DNA]</scope>
    <source>
        <strain evidence="8 9">DSM 24995</strain>
    </source>
</reference>
<dbReference type="RefSeq" id="WP_110323758.1">
    <property type="nucleotide sequence ID" value="NZ_JAQETU010000003.1"/>
</dbReference>
<dbReference type="EMBL" id="QJKD01000008">
    <property type="protein sequence ID" value="PXX51935.1"/>
    <property type="molecule type" value="Genomic_DNA"/>
</dbReference>
<keyword evidence="1" id="KW-0813">Transport</keyword>
<accession>A0A2V3Y226</accession>
<proteinExistence type="predicted"/>
<dbReference type="PIRSF" id="PIRSF000699">
    <property type="entry name" value="PTS_IILac_III"/>
    <property type="match status" value="1"/>
</dbReference>
<evidence type="ECO:0000256" key="5">
    <source>
        <dbReference type="PIRSR" id="PIRSR000699-1"/>
    </source>
</evidence>
<evidence type="ECO:0000256" key="1">
    <source>
        <dbReference type="ARBA" id="ARBA00022448"/>
    </source>
</evidence>
<feature type="active site" description="Tele-phosphohistidine intermediate" evidence="5">
    <location>
        <position position="77"/>
    </location>
</feature>
<evidence type="ECO:0000256" key="7">
    <source>
        <dbReference type="PROSITE-ProRule" id="PRU00418"/>
    </source>
</evidence>
<feature type="binding site" evidence="6">
    <location>
        <position position="80"/>
    </location>
    <ligand>
        <name>Mg(2+)</name>
        <dbReference type="ChEBI" id="CHEBI:18420"/>
        <note>ligand shared between all trimeric partners</note>
    </ligand>
</feature>
<keyword evidence="4" id="KW-0598">Phosphotransferase system</keyword>
<evidence type="ECO:0000256" key="4">
    <source>
        <dbReference type="ARBA" id="ARBA00022683"/>
    </source>
</evidence>
<dbReference type="PANTHER" id="PTHR34382">
    <property type="entry name" value="PTS SYSTEM N,N'-DIACETYLCHITOBIOSE-SPECIFIC EIIA COMPONENT"/>
    <property type="match status" value="1"/>
</dbReference>
<comment type="caution">
    <text evidence="8">The sequence shown here is derived from an EMBL/GenBank/DDBJ whole genome shotgun (WGS) entry which is preliminary data.</text>
</comment>
<feature type="modified residue" description="Phosphohistidine; by HPr" evidence="7">
    <location>
        <position position="77"/>
    </location>
</feature>
<dbReference type="AlphaFoldDB" id="A0A2V3Y226"/>
<dbReference type="InterPro" id="IPR036542">
    <property type="entry name" value="PTS_IIA_lac/cel_sf"/>
</dbReference>
<keyword evidence="2" id="KW-0762">Sugar transport</keyword>
<evidence type="ECO:0000256" key="6">
    <source>
        <dbReference type="PIRSR" id="PIRSR000699-2"/>
    </source>
</evidence>
<dbReference type="Pfam" id="PF02255">
    <property type="entry name" value="PTS_IIA"/>
    <property type="match status" value="1"/>
</dbReference>
<dbReference type="GO" id="GO:0046872">
    <property type="term" value="F:metal ion binding"/>
    <property type="evidence" value="ECO:0007669"/>
    <property type="project" value="UniProtKB-KW"/>
</dbReference>
<gene>
    <name evidence="8" type="ORF">DFR60_10818</name>
</gene>
<evidence type="ECO:0000313" key="8">
    <source>
        <dbReference type="EMBL" id="PXX51935.1"/>
    </source>
</evidence>
<dbReference type="Proteomes" id="UP000248057">
    <property type="component" value="Unassembled WGS sequence"/>
</dbReference>